<organism evidence="1 2">
    <name type="scientific">Nakaseomyces bracarensis</name>
    <dbReference type="NCBI Taxonomy" id="273131"/>
    <lineage>
        <taxon>Eukaryota</taxon>
        <taxon>Fungi</taxon>
        <taxon>Dikarya</taxon>
        <taxon>Ascomycota</taxon>
        <taxon>Saccharomycotina</taxon>
        <taxon>Saccharomycetes</taxon>
        <taxon>Saccharomycetales</taxon>
        <taxon>Saccharomycetaceae</taxon>
        <taxon>Nakaseomyces</taxon>
    </lineage>
</organism>
<name>A0ABR4NRN6_9SACH</name>
<comment type="caution">
    <text evidence="1">The sequence shown here is derived from an EMBL/GenBank/DDBJ whole genome shotgun (WGS) entry which is preliminary data.</text>
</comment>
<protein>
    <submittedName>
        <fullName evidence="1">Prospore formation at selected spindle poles protein 1</fullName>
    </submittedName>
</protein>
<dbReference type="EMBL" id="JBEVYD010000008">
    <property type="protein sequence ID" value="KAL3230969.1"/>
    <property type="molecule type" value="Genomic_DNA"/>
</dbReference>
<dbReference type="Proteomes" id="UP001623330">
    <property type="component" value="Unassembled WGS sequence"/>
</dbReference>
<accession>A0ABR4NRN6</accession>
<evidence type="ECO:0000313" key="1">
    <source>
        <dbReference type="EMBL" id="KAL3230969.1"/>
    </source>
</evidence>
<sequence>MDAQMSEKSPKISKPLLDSFIGGCENGQDRKFFNLSQDCSRPFQILRKDFPFQQFDVDQMQCNVETRSSFLNKYGDCPDINTDNQLIDENVLEHFVKQPQEKSNIQSPCCKFLTLNDKIPMLSLLNNNNIKSNKNPKISPGMSRYSSSNISQIFFENSILFNPREEKNMSAKDKVDNWIENNIVTSHGNNYAGAEISLDWEENEFDYPETELFPKETNKVIDYQDIIYLQCRKIDSLVRKAYSNERKRYHEDTFDVSTLSSR</sequence>
<keyword evidence="2" id="KW-1185">Reference proteome</keyword>
<reference evidence="1 2" key="1">
    <citation type="submission" date="2024-05" db="EMBL/GenBank/DDBJ databases">
        <title>Long read based assembly of the Candida bracarensis genome reveals expanded adhesin content.</title>
        <authorList>
            <person name="Marcet-Houben M."/>
            <person name="Ksiezopolska E."/>
            <person name="Gabaldon T."/>
        </authorList>
    </citation>
    <scope>NUCLEOTIDE SEQUENCE [LARGE SCALE GENOMIC DNA]</scope>
    <source>
        <strain evidence="1 2">CBM6</strain>
    </source>
</reference>
<gene>
    <name evidence="1" type="ORF">RNJ44_00608</name>
</gene>
<proteinExistence type="predicted"/>
<evidence type="ECO:0000313" key="2">
    <source>
        <dbReference type="Proteomes" id="UP001623330"/>
    </source>
</evidence>